<feature type="transmembrane region" description="Helical" evidence="1">
    <location>
        <begin position="6"/>
        <end position="27"/>
    </location>
</feature>
<protein>
    <submittedName>
        <fullName evidence="2">Uncharacterized protein</fullName>
    </submittedName>
</protein>
<keyword evidence="1" id="KW-0472">Membrane</keyword>
<keyword evidence="1" id="KW-0812">Transmembrane</keyword>
<evidence type="ECO:0000313" key="2">
    <source>
        <dbReference type="EMBL" id="XCI77966.1"/>
    </source>
</evidence>
<keyword evidence="1" id="KW-1133">Transmembrane helix</keyword>
<reference evidence="2" key="1">
    <citation type="submission" date="2024-06" db="EMBL/GenBank/DDBJ databases">
        <title>High activity and specificity of bacteriophage cocktails against carbapenem-resistant Klebsiella pneumoniae belonging to high-risk clones CG258 and ST307.</title>
        <authorList>
            <person name="Jimenez Quiceno J."/>
            <person name="Salazar Ospina L."/>
            <person name="Tellez Carrasquilla S."/>
        </authorList>
    </citation>
    <scope>NUCLEOTIDE SEQUENCE</scope>
</reference>
<proteinExistence type="predicted"/>
<sequence>MTSIFLQKLTLVVFLLGWLCTSTVLWFKGDWVIRKDFILSFLGGFICSAGAVCAIYGIVYTVLFLIS</sequence>
<feature type="transmembrane region" description="Helical" evidence="1">
    <location>
        <begin position="39"/>
        <end position="66"/>
    </location>
</feature>
<name>A0AAU8HZ98_9CAUD</name>
<evidence type="ECO:0000256" key="1">
    <source>
        <dbReference type="SAM" id="Phobius"/>
    </source>
</evidence>
<dbReference type="EMBL" id="PP895363">
    <property type="protein sequence ID" value="XCI77966.1"/>
    <property type="molecule type" value="Genomic_DNA"/>
</dbReference>
<organism evidence="2">
    <name type="scientific">Klebsiella phage FKP3</name>
    <dbReference type="NCBI Taxonomy" id="3231233"/>
    <lineage>
        <taxon>Viruses</taxon>
        <taxon>Duplodnaviria</taxon>
        <taxon>Heunggongvirae</taxon>
        <taxon>Uroviricota</taxon>
        <taxon>Caudoviricetes</taxon>
        <taxon>Stephanstirmvirinae</taxon>
        <taxon>Justusliebigvirus</taxon>
    </lineage>
</organism>
<accession>A0AAU8HZ98</accession>